<dbReference type="SUPFAM" id="SSF57756">
    <property type="entry name" value="Retrovirus zinc finger-like domains"/>
    <property type="match status" value="1"/>
</dbReference>
<organism evidence="5 6">
    <name type="scientific">Daphnia magna</name>
    <dbReference type="NCBI Taxonomy" id="35525"/>
    <lineage>
        <taxon>Eukaryota</taxon>
        <taxon>Metazoa</taxon>
        <taxon>Ecdysozoa</taxon>
        <taxon>Arthropoda</taxon>
        <taxon>Crustacea</taxon>
        <taxon>Branchiopoda</taxon>
        <taxon>Diplostraca</taxon>
        <taxon>Cladocera</taxon>
        <taxon>Anomopoda</taxon>
        <taxon>Daphniidae</taxon>
        <taxon>Daphnia</taxon>
    </lineage>
</organism>
<dbReference type="GO" id="GO:0006508">
    <property type="term" value="P:proteolysis"/>
    <property type="evidence" value="ECO:0007669"/>
    <property type="project" value="InterPro"/>
</dbReference>
<dbReference type="Gene3D" id="4.10.60.10">
    <property type="entry name" value="Zinc finger, CCHC-type"/>
    <property type="match status" value="1"/>
</dbReference>
<dbReference type="Pfam" id="PF00077">
    <property type="entry name" value="RVP"/>
    <property type="match status" value="1"/>
</dbReference>
<keyword evidence="1" id="KW-0378">Hydrolase</keyword>
<dbReference type="OrthoDB" id="6389216at2759"/>
<dbReference type="Gene3D" id="2.40.70.10">
    <property type="entry name" value="Acid Proteases"/>
    <property type="match status" value="1"/>
</dbReference>
<dbReference type="InterPro" id="IPR001878">
    <property type="entry name" value="Znf_CCHC"/>
</dbReference>
<dbReference type="GO" id="GO:0003676">
    <property type="term" value="F:nucleic acid binding"/>
    <property type="evidence" value="ECO:0007669"/>
    <property type="project" value="InterPro"/>
</dbReference>
<evidence type="ECO:0000313" key="6">
    <source>
        <dbReference type="Proteomes" id="UP000076858"/>
    </source>
</evidence>
<evidence type="ECO:0000256" key="2">
    <source>
        <dbReference type="PROSITE-ProRule" id="PRU00047"/>
    </source>
</evidence>
<dbReference type="EMBL" id="LRGB01020062">
    <property type="protein sequence ID" value="KZR97798.1"/>
    <property type="molecule type" value="Genomic_DNA"/>
</dbReference>
<sequence>QRQLSTRRNTSFSQRSPQLNPPINKTARKSQANDKCFRCKEIGHRANFCPHIKNLKPTPPEGDDGNGKKLPLFEERGNYRFPSIRIKIGNSVVKALFDTGAERCVISNTFFHKLKEGEELINFTKEVDVDLFSINDRRLVTEGTIIVNFFVAEETPRQALRQKFIV</sequence>
<gene>
    <name evidence="5" type="ORF">APZ42_007125</name>
</gene>
<evidence type="ECO:0000259" key="4">
    <source>
        <dbReference type="PROSITE" id="PS50158"/>
    </source>
</evidence>
<comment type="caution">
    <text evidence="5">The sequence shown here is derived from an EMBL/GenBank/DDBJ whole genome shotgun (WGS) entry which is preliminary data.</text>
</comment>
<proteinExistence type="predicted"/>
<reference evidence="5 6" key="1">
    <citation type="submission" date="2016-03" db="EMBL/GenBank/DDBJ databases">
        <title>EvidentialGene: Evidence-directed Construction of Genes on Genomes.</title>
        <authorList>
            <person name="Gilbert D.G."/>
            <person name="Choi J.-H."/>
            <person name="Mockaitis K."/>
            <person name="Colbourne J."/>
            <person name="Pfrender M."/>
        </authorList>
    </citation>
    <scope>NUCLEOTIDE SEQUENCE [LARGE SCALE GENOMIC DNA]</scope>
    <source>
        <strain evidence="5 6">Xinb3</strain>
        <tissue evidence="5">Complete organism</tissue>
    </source>
</reference>
<evidence type="ECO:0000256" key="3">
    <source>
        <dbReference type="SAM" id="MobiDB-lite"/>
    </source>
</evidence>
<dbReference type="GO" id="GO:0004190">
    <property type="term" value="F:aspartic-type endopeptidase activity"/>
    <property type="evidence" value="ECO:0007669"/>
    <property type="project" value="InterPro"/>
</dbReference>
<feature type="non-terminal residue" evidence="5">
    <location>
        <position position="1"/>
    </location>
</feature>
<keyword evidence="6" id="KW-1185">Reference proteome</keyword>
<dbReference type="InterPro" id="IPR001969">
    <property type="entry name" value="Aspartic_peptidase_AS"/>
</dbReference>
<feature type="region of interest" description="Disordered" evidence="3">
    <location>
        <begin position="1"/>
        <end position="30"/>
    </location>
</feature>
<dbReference type="InterPro" id="IPR036875">
    <property type="entry name" value="Znf_CCHC_sf"/>
</dbReference>
<feature type="domain" description="CCHC-type" evidence="4">
    <location>
        <begin position="35"/>
        <end position="50"/>
    </location>
</feature>
<accession>A0A164FHE7</accession>
<evidence type="ECO:0000256" key="1">
    <source>
        <dbReference type="ARBA" id="ARBA00022801"/>
    </source>
</evidence>
<dbReference type="PROSITE" id="PS00141">
    <property type="entry name" value="ASP_PROTEASE"/>
    <property type="match status" value="1"/>
</dbReference>
<feature type="compositionally biased region" description="Polar residues" evidence="3">
    <location>
        <begin position="1"/>
        <end position="23"/>
    </location>
</feature>
<protein>
    <recommendedName>
        <fullName evidence="4">CCHC-type domain-containing protein</fullName>
    </recommendedName>
</protein>
<dbReference type="PROSITE" id="PS50158">
    <property type="entry name" value="ZF_CCHC"/>
    <property type="match status" value="1"/>
</dbReference>
<dbReference type="GO" id="GO:0008270">
    <property type="term" value="F:zinc ion binding"/>
    <property type="evidence" value="ECO:0007669"/>
    <property type="project" value="UniProtKB-KW"/>
</dbReference>
<dbReference type="InterPro" id="IPR021109">
    <property type="entry name" value="Peptidase_aspartic_dom_sf"/>
</dbReference>
<dbReference type="InterPro" id="IPR018061">
    <property type="entry name" value="Retropepsins"/>
</dbReference>
<name>A0A164FHE7_9CRUS</name>
<keyword evidence="2" id="KW-0862">Zinc</keyword>
<dbReference type="Pfam" id="PF00098">
    <property type="entry name" value="zf-CCHC"/>
    <property type="match status" value="1"/>
</dbReference>
<evidence type="ECO:0000313" key="5">
    <source>
        <dbReference type="EMBL" id="KZR97798.1"/>
    </source>
</evidence>
<keyword evidence="2" id="KW-0863">Zinc-finger</keyword>
<dbReference type="Proteomes" id="UP000076858">
    <property type="component" value="Unassembled WGS sequence"/>
</dbReference>
<keyword evidence="2" id="KW-0479">Metal-binding</keyword>
<dbReference type="SUPFAM" id="SSF50630">
    <property type="entry name" value="Acid proteases"/>
    <property type="match status" value="1"/>
</dbReference>
<dbReference type="AlphaFoldDB" id="A0A164FHE7"/>